<dbReference type="OrthoDB" id="5414273at2"/>
<organism evidence="3 4">
    <name type="scientific">Desulfobacter hydrogenophilus</name>
    <dbReference type="NCBI Taxonomy" id="2291"/>
    <lineage>
        <taxon>Bacteria</taxon>
        <taxon>Pseudomonadati</taxon>
        <taxon>Thermodesulfobacteriota</taxon>
        <taxon>Desulfobacteria</taxon>
        <taxon>Desulfobacterales</taxon>
        <taxon>Desulfobacteraceae</taxon>
        <taxon>Desulfobacter</taxon>
    </lineage>
</organism>
<evidence type="ECO:0000313" key="3">
    <source>
        <dbReference type="EMBL" id="RAM01947.1"/>
    </source>
</evidence>
<dbReference type="Gene3D" id="2.40.10.220">
    <property type="entry name" value="predicted glycosyltransferase like domains"/>
    <property type="match status" value="1"/>
</dbReference>
<dbReference type="EMBL" id="CP036313">
    <property type="protein sequence ID" value="QBH11448.1"/>
    <property type="molecule type" value="Genomic_DNA"/>
</dbReference>
<name>A0A328FFZ2_9BACT</name>
<accession>A0A328FFZ2</accession>
<feature type="domain" description="PilZ" evidence="1">
    <location>
        <begin position="114"/>
        <end position="234"/>
    </location>
</feature>
<evidence type="ECO:0000313" key="4">
    <source>
        <dbReference type="Proteomes" id="UP000248798"/>
    </source>
</evidence>
<gene>
    <name evidence="3" type="ORF">DO021_10920</name>
    <name evidence="2" type="ORF">EYB58_00025</name>
</gene>
<protein>
    <submittedName>
        <fullName evidence="2">PilZ domain-containing protein</fullName>
    </submittedName>
</protein>
<reference evidence="2 5" key="2">
    <citation type="submission" date="2019-02" db="EMBL/GenBank/DDBJ databases">
        <title>Complete genome sequence of Desulfobacter hydrogenophilus AcRS1.</title>
        <authorList>
            <person name="Marietou A."/>
            <person name="Lund M.B."/>
            <person name="Marshall I.P.G."/>
            <person name="Schreiber L."/>
            <person name="Jorgensen B."/>
        </authorList>
    </citation>
    <scope>NUCLEOTIDE SEQUENCE [LARGE SCALE GENOMIC DNA]</scope>
    <source>
        <strain evidence="2 5">AcRS1</strain>
    </source>
</reference>
<dbReference type="Proteomes" id="UP000248798">
    <property type="component" value="Unassembled WGS sequence"/>
</dbReference>
<keyword evidence="5" id="KW-1185">Reference proteome</keyword>
<dbReference type="EMBL" id="QLNI01000020">
    <property type="protein sequence ID" value="RAM01947.1"/>
    <property type="molecule type" value="Genomic_DNA"/>
</dbReference>
<reference evidence="3 4" key="1">
    <citation type="submission" date="2018-06" db="EMBL/GenBank/DDBJ databases">
        <title>Complete Genome Sequence of Desulfobacter hydrogenophilus (DSM3380).</title>
        <authorList>
            <person name="Marietou A."/>
            <person name="Schreiber L."/>
            <person name="Marshall I."/>
            <person name="Jorgensen B."/>
        </authorList>
    </citation>
    <scope>NUCLEOTIDE SEQUENCE [LARGE SCALE GENOMIC DNA]</scope>
    <source>
        <strain evidence="3 4">DSM 3380</strain>
    </source>
</reference>
<dbReference type="Pfam" id="PF07238">
    <property type="entry name" value="PilZ"/>
    <property type="match status" value="1"/>
</dbReference>
<evidence type="ECO:0000313" key="2">
    <source>
        <dbReference type="EMBL" id="QBH11448.1"/>
    </source>
</evidence>
<proteinExistence type="predicted"/>
<dbReference type="InterPro" id="IPR009875">
    <property type="entry name" value="PilZ_domain"/>
</dbReference>
<evidence type="ECO:0000313" key="5">
    <source>
        <dbReference type="Proteomes" id="UP000293902"/>
    </source>
</evidence>
<dbReference type="AlphaFoldDB" id="A0A328FFZ2"/>
<dbReference type="RefSeq" id="WP_111956567.1">
    <property type="nucleotide sequence ID" value="NZ_CP036313.1"/>
</dbReference>
<sequence length="250" mass="28470">MEFDVKKIFFPSVGVNLVFNINTDFPISKASIIYDADYKKQTITLAQPSIPVTQNTPFEQLHLTTLVYIKQRRLRIGIRCKPTQFTSNYPMADGTPVKAFVVQYRLPAIETNIRSAFRLLMTNRYAVKGKIVYNKQEYRTPGDFKIKDISFSGLGLVILEKKGQRPSPLSALKVGTKMIMGLALVDRDQPGAKKTVPVQIQVARININYSEIHTLIGLKITNITREDEEVLNLFIHTAQIEELKRISKKR</sequence>
<dbReference type="GO" id="GO:0035438">
    <property type="term" value="F:cyclic-di-GMP binding"/>
    <property type="evidence" value="ECO:0007669"/>
    <property type="project" value="InterPro"/>
</dbReference>
<evidence type="ECO:0000259" key="1">
    <source>
        <dbReference type="Pfam" id="PF07238"/>
    </source>
</evidence>
<dbReference type="Proteomes" id="UP000293902">
    <property type="component" value="Chromosome"/>
</dbReference>